<dbReference type="InterPro" id="IPR023128">
    <property type="entry name" value="Prot_N_Gln_amidohydro_ab_roll"/>
</dbReference>
<proteinExistence type="inferred from homology"/>
<protein>
    <recommendedName>
        <fullName evidence="4">Protein N-terminal glutamine amidohydrolase</fullName>
        <ecNumber evidence="3">3.5.1.122</ecNumber>
    </recommendedName>
    <alternativeName>
        <fullName evidence="6">Protein NH2-terminal glutamine deamidase</fullName>
    </alternativeName>
</protein>
<comment type="caution">
    <text evidence="9">The sequence shown here is derived from an EMBL/GenBank/DDBJ whole genome shotgun (WGS) entry which is preliminary data.</text>
</comment>
<evidence type="ECO:0000256" key="2">
    <source>
        <dbReference type="ARBA" id="ARBA00011245"/>
    </source>
</evidence>
<dbReference type="eggNOG" id="ENOG50338UR">
    <property type="taxonomic scope" value="Bacteria"/>
</dbReference>
<organism evidence="9 10">
    <name type="scientific">Plesiocystis pacifica SIR-1</name>
    <dbReference type="NCBI Taxonomy" id="391625"/>
    <lineage>
        <taxon>Bacteria</taxon>
        <taxon>Pseudomonadati</taxon>
        <taxon>Myxococcota</taxon>
        <taxon>Polyangia</taxon>
        <taxon>Nannocystales</taxon>
        <taxon>Nannocystaceae</taxon>
        <taxon>Plesiocystis</taxon>
    </lineage>
</organism>
<evidence type="ECO:0000313" key="9">
    <source>
        <dbReference type="EMBL" id="EDM78621.1"/>
    </source>
</evidence>
<evidence type="ECO:0000313" key="10">
    <source>
        <dbReference type="Proteomes" id="UP000005801"/>
    </source>
</evidence>
<dbReference type="InterPro" id="IPR039733">
    <property type="entry name" value="NTAQ1"/>
</dbReference>
<accession>A6G619</accession>
<name>A6G619_9BACT</name>
<gene>
    <name evidence="9" type="ORF">PPSIR1_29258</name>
</gene>
<keyword evidence="5" id="KW-0378">Hydrolase</keyword>
<dbReference type="GO" id="GO:0005829">
    <property type="term" value="C:cytosol"/>
    <property type="evidence" value="ECO:0007669"/>
    <property type="project" value="TreeGrafter"/>
</dbReference>
<evidence type="ECO:0000256" key="7">
    <source>
        <dbReference type="ARBA" id="ARBA00048768"/>
    </source>
</evidence>
<keyword evidence="10" id="KW-1185">Reference proteome</keyword>
<dbReference type="PANTHER" id="PTHR13035:SF0">
    <property type="entry name" value="PROTEIN N-TERMINAL GLUTAMINE AMIDOHYDROLASE"/>
    <property type="match status" value="1"/>
</dbReference>
<dbReference type="PANTHER" id="PTHR13035">
    <property type="entry name" value="PROTEIN N-TERMINAL GLUTAMINE AMIDOHYDROLASE"/>
    <property type="match status" value="1"/>
</dbReference>
<dbReference type="AlphaFoldDB" id="A6G619"/>
<evidence type="ECO:0000259" key="8">
    <source>
        <dbReference type="Pfam" id="PF09764"/>
    </source>
</evidence>
<dbReference type="Pfam" id="PF09764">
    <property type="entry name" value="Nt_Gln_amidase"/>
    <property type="match status" value="1"/>
</dbReference>
<evidence type="ECO:0000256" key="5">
    <source>
        <dbReference type="ARBA" id="ARBA00022801"/>
    </source>
</evidence>
<dbReference type="GO" id="GO:0008418">
    <property type="term" value="F:protein-N-terminal asparagine amidohydrolase activity"/>
    <property type="evidence" value="ECO:0007669"/>
    <property type="project" value="InterPro"/>
</dbReference>
<dbReference type="EC" id="3.5.1.122" evidence="3"/>
<comment type="catalytic activity">
    <reaction evidence="7">
        <text>N-terminal L-glutaminyl-[protein] + H2O = N-terminal L-glutamyl-[protein] + NH4(+)</text>
        <dbReference type="Rhea" id="RHEA:50680"/>
        <dbReference type="Rhea" id="RHEA-COMP:12668"/>
        <dbReference type="Rhea" id="RHEA-COMP:12777"/>
        <dbReference type="ChEBI" id="CHEBI:15377"/>
        <dbReference type="ChEBI" id="CHEBI:28938"/>
        <dbReference type="ChEBI" id="CHEBI:64721"/>
        <dbReference type="ChEBI" id="CHEBI:64722"/>
        <dbReference type="EC" id="3.5.1.122"/>
    </reaction>
</comment>
<comment type="subunit">
    <text evidence="2">Monomer.</text>
</comment>
<dbReference type="EMBL" id="ABCS01000028">
    <property type="protein sequence ID" value="EDM78621.1"/>
    <property type="molecule type" value="Genomic_DNA"/>
</dbReference>
<evidence type="ECO:0000256" key="3">
    <source>
        <dbReference type="ARBA" id="ARBA00012718"/>
    </source>
</evidence>
<reference evidence="9 10" key="1">
    <citation type="submission" date="2007-06" db="EMBL/GenBank/DDBJ databases">
        <authorList>
            <person name="Shimkets L."/>
            <person name="Ferriera S."/>
            <person name="Johnson J."/>
            <person name="Kravitz S."/>
            <person name="Beeson K."/>
            <person name="Sutton G."/>
            <person name="Rogers Y.-H."/>
            <person name="Friedman R."/>
            <person name="Frazier M."/>
            <person name="Venter J.C."/>
        </authorList>
    </citation>
    <scope>NUCLEOTIDE SEQUENCE [LARGE SCALE GENOMIC DNA]</scope>
    <source>
        <strain evidence="9 10">SIR-1</strain>
    </source>
</reference>
<dbReference type="Gene3D" id="3.10.620.10">
    <property type="entry name" value="Protein N-terminal glutamine amidohydrolase, alpha beta roll"/>
    <property type="match status" value="1"/>
</dbReference>
<evidence type="ECO:0000256" key="4">
    <source>
        <dbReference type="ARBA" id="ARBA00021247"/>
    </source>
</evidence>
<feature type="domain" description="Protein N-terminal glutamine amidohydrolase alpha beta roll" evidence="8">
    <location>
        <begin position="12"/>
        <end position="190"/>
    </location>
</feature>
<dbReference type="InterPro" id="IPR037132">
    <property type="entry name" value="N_Gln_amidohydro_ab_roll_sf"/>
</dbReference>
<dbReference type="STRING" id="391625.PPSIR1_29258"/>
<dbReference type="GO" id="GO:0070773">
    <property type="term" value="F:protein-N-terminal glutamine amidohydrolase activity"/>
    <property type="evidence" value="ECO:0007669"/>
    <property type="project" value="UniProtKB-EC"/>
</dbReference>
<evidence type="ECO:0000256" key="6">
    <source>
        <dbReference type="ARBA" id="ARBA00029677"/>
    </source>
</evidence>
<dbReference type="OrthoDB" id="823442at2"/>
<evidence type="ECO:0000256" key="1">
    <source>
        <dbReference type="ARBA" id="ARBA00008985"/>
    </source>
</evidence>
<comment type="similarity">
    <text evidence="1">Belongs to the NTAQ1 family.</text>
</comment>
<dbReference type="RefSeq" id="WP_006972168.1">
    <property type="nucleotide sequence ID" value="NZ_ABCS01000028.1"/>
</dbReference>
<sequence length="196" mass="21904">MSEPATRHGHRYWPYYCEENVWHLCGEAEFAEREPHALFITNPARRVAMWGQRLAEDPDLPLAWDYHVVFVARGPASEGSPWRVWDLDGAGDLITPAIPWLHASFRGQGVVPPEFRPSFRLVPGALYQARFISDRSHMRDEAGGWIQPPPPWPALGVVESAPVQTNLDAFLDTRALGPDALGEVFELSGLAARLGE</sequence>
<dbReference type="Proteomes" id="UP000005801">
    <property type="component" value="Unassembled WGS sequence"/>
</dbReference>